<organism evidence="1 2">
    <name type="scientific">Hyalomma asiaticum</name>
    <name type="common">Tick</name>
    <dbReference type="NCBI Taxonomy" id="266040"/>
    <lineage>
        <taxon>Eukaryota</taxon>
        <taxon>Metazoa</taxon>
        <taxon>Ecdysozoa</taxon>
        <taxon>Arthropoda</taxon>
        <taxon>Chelicerata</taxon>
        <taxon>Arachnida</taxon>
        <taxon>Acari</taxon>
        <taxon>Parasitiformes</taxon>
        <taxon>Ixodida</taxon>
        <taxon>Ixodoidea</taxon>
        <taxon>Ixodidae</taxon>
        <taxon>Hyalomminae</taxon>
        <taxon>Hyalomma</taxon>
    </lineage>
</organism>
<evidence type="ECO:0000313" key="1">
    <source>
        <dbReference type="EMBL" id="KAH6932533.1"/>
    </source>
</evidence>
<comment type="caution">
    <text evidence="1">The sequence shown here is derived from an EMBL/GenBank/DDBJ whole genome shotgun (WGS) entry which is preliminary data.</text>
</comment>
<accession>A0ACB7SCD1</accession>
<gene>
    <name evidence="1" type="ORF">HPB50_007172</name>
</gene>
<proteinExistence type="predicted"/>
<keyword evidence="2" id="KW-1185">Reference proteome</keyword>
<protein>
    <submittedName>
        <fullName evidence="1">Uncharacterized protein</fullName>
    </submittedName>
</protein>
<evidence type="ECO:0000313" key="2">
    <source>
        <dbReference type="Proteomes" id="UP000821845"/>
    </source>
</evidence>
<sequence length="144" mass="16203">MLSDYRLGFPAAINFGPATAAPKYPERLADIKLGEYKRLAARLIECRWKCMLTILLQYLKNKTTRADKQVVVLGGVQVPEGFMDLLEKGPKFAVPTSLPTHELIGINRDLSSRATQENSERCLLEGVDCLQKCLPRKTLARKDR</sequence>
<dbReference type="EMBL" id="CM023484">
    <property type="protein sequence ID" value="KAH6932533.1"/>
    <property type="molecule type" value="Genomic_DNA"/>
</dbReference>
<reference evidence="1" key="1">
    <citation type="submission" date="2020-05" db="EMBL/GenBank/DDBJ databases">
        <title>Large-scale comparative analyses of tick genomes elucidate their genetic diversity and vector capacities.</title>
        <authorList>
            <person name="Jia N."/>
            <person name="Wang J."/>
            <person name="Shi W."/>
            <person name="Du L."/>
            <person name="Sun Y."/>
            <person name="Zhan W."/>
            <person name="Jiang J."/>
            <person name="Wang Q."/>
            <person name="Zhang B."/>
            <person name="Ji P."/>
            <person name="Sakyi L.B."/>
            <person name="Cui X."/>
            <person name="Yuan T."/>
            <person name="Jiang B."/>
            <person name="Yang W."/>
            <person name="Lam T.T.-Y."/>
            <person name="Chang Q."/>
            <person name="Ding S."/>
            <person name="Wang X."/>
            <person name="Zhu J."/>
            <person name="Ruan X."/>
            <person name="Zhao L."/>
            <person name="Wei J."/>
            <person name="Que T."/>
            <person name="Du C."/>
            <person name="Cheng J."/>
            <person name="Dai P."/>
            <person name="Han X."/>
            <person name="Huang E."/>
            <person name="Gao Y."/>
            <person name="Liu J."/>
            <person name="Shao H."/>
            <person name="Ye R."/>
            <person name="Li L."/>
            <person name="Wei W."/>
            <person name="Wang X."/>
            <person name="Wang C."/>
            <person name="Yang T."/>
            <person name="Huo Q."/>
            <person name="Li W."/>
            <person name="Guo W."/>
            <person name="Chen H."/>
            <person name="Zhou L."/>
            <person name="Ni X."/>
            <person name="Tian J."/>
            <person name="Zhou Y."/>
            <person name="Sheng Y."/>
            <person name="Liu T."/>
            <person name="Pan Y."/>
            <person name="Xia L."/>
            <person name="Li J."/>
            <person name="Zhao F."/>
            <person name="Cao W."/>
        </authorList>
    </citation>
    <scope>NUCLEOTIDE SEQUENCE</scope>
    <source>
        <strain evidence="1">Hyas-2018</strain>
    </source>
</reference>
<dbReference type="Proteomes" id="UP000821845">
    <property type="component" value="Chromosome 4"/>
</dbReference>
<name>A0ACB7SCD1_HYAAI</name>